<dbReference type="SUPFAM" id="SSF50405">
    <property type="entry name" value="Actin-crosslinking proteins"/>
    <property type="match status" value="1"/>
</dbReference>
<keyword evidence="2" id="KW-1185">Reference proteome</keyword>
<dbReference type="Gene3D" id="2.80.10.50">
    <property type="match status" value="2"/>
</dbReference>
<protein>
    <submittedName>
        <fullName evidence="1">Uncharacterized protein</fullName>
    </submittedName>
</protein>
<dbReference type="Proteomes" id="UP000054558">
    <property type="component" value="Unassembled WGS sequence"/>
</dbReference>
<dbReference type="AlphaFoldDB" id="A0A1Y1I2U8"/>
<organism evidence="1 2">
    <name type="scientific">Klebsormidium nitens</name>
    <name type="common">Green alga</name>
    <name type="synonym">Ulothrix nitens</name>
    <dbReference type="NCBI Taxonomy" id="105231"/>
    <lineage>
        <taxon>Eukaryota</taxon>
        <taxon>Viridiplantae</taxon>
        <taxon>Streptophyta</taxon>
        <taxon>Klebsormidiophyceae</taxon>
        <taxon>Klebsormidiales</taxon>
        <taxon>Klebsormidiaceae</taxon>
        <taxon>Klebsormidium</taxon>
    </lineage>
</organism>
<dbReference type="InterPro" id="IPR008999">
    <property type="entry name" value="Actin-crosslinking"/>
</dbReference>
<reference evidence="1 2" key="1">
    <citation type="journal article" date="2014" name="Nat. Commun.">
        <title>Klebsormidium flaccidum genome reveals primary factors for plant terrestrial adaptation.</title>
        <authorList>
            <person name="Hori K."/>
            <person name="Maruyama F."/>
            <person name="Fujisawa T."/>
            <person name="Togashi T."/>
            <person name="Yamamoto N."/>
            <person name="Seo M."/>
            <person name="Sato S."/>
            <person name="Yamada T."/>
            <person name="Mori H."/>
            <person name="Tajima N."/>
            <person name="Moriyama T."/>
            <person name="Ikeuchi M."/>
            <person name="Watanabe M."/>
            <person name="Wada H."/>
            <person name="Kobayashi K."/>
            <person name="Saito M."/>
            <person name="Masuda T."/>
            <person name="Sasaki-Sekimoto Y."/>
            <person name="Mashiguchi K."/>
            <person name="Awai K."/>
            <person name="Shimojima M."/>
            <person name="Masuda S."/>
            <person name="Iwai M."/>
            <person name="Nobusawa T."/>
            <person name="Narise T."/>
            <person name="Kondo S."/>
            <person name="Saito H."/>
            <person name="Sato R."/>
            <person name="Murakawa M."/>
            <person name="Ihara Y."/>
            <person name="Oshima-Yamada Y."/>
            <person name="Ohtaka K."/>
            <person name="Satoh M."/>
            <person name="Sonobe K."/>
            <person name="Ishii M."/>
            <person name="Ohtani R."/>
            <person name="Kanamori-Sato M."/>
            <person name="Honoki R."/>
            <person name="Miyazaki D."/>
            <person name="Mochizuki H."/>
            <person name="Umetsu J."/>
            <person name="Higashi K."/>
            <person name="Shibata D."/>
            <person name="Kamiya Y."/>
            <person name="Sato N."/>
            <person name="Nakamura Y."/>
            <person name="Tabata S."/>
            <person name="Ida S."/>
            <person name="Kurokawa K."/>
            <person name="Ohta H."/>
        </authorList>
    </citation>
    <scope>NUCLEOTIDE SEQUENCE [LARGE SCALE GENOMIC DNA]</scope>
    <source>
        <strain evidence="1 2">NIES-2285</strain>
    </source>
</reference>
<accession>A0A1Y1I2U8</accession>
<evidence type="ECO:0000313" key="2">
    <source>
        <dbReference type="Proteomes" id="UP000054558"/>
    </source>
</evidence>
<proteinExistence type="predicted"/>
<sequence length="197" mass="22119">MFMGGAASPDQGSVVAAILEKGRQLVRDEVVTIPDFGRGWRTDTTKVQGLPVCIKSVAHHRYLSSSPDGDVKHHKEAKEWEQFTLLHLRNGLVSFRTAHGRYLGAPDPDPKSSKHLTTKNFLREWEMFTLEHIFDERYALRTYHGKYVGLILPKGFCEKVVLANQALAGEWEQFEIEVNSLDKKGPVGEAGGDTEML</sequence>
<evidence type="ECO:0000313" key="1">
    <source>
        <dbReference type="EMBL" id="GAQ83066.1"/>
    </source>
</evidence>
<gene>
    <name evidence="1" type="ORF">KFL_001340210</name>
</gene>
<dbReference type="EMBL" id="DF237083">
    <property type="protein sequence ID" value="GAQ83066.1"/>
    <property type="molecule type" value="Genomic_DNA"/>
</dbReference>
<dbReference type="CDD" id="cd00257">
    <property type="entry name" value="beta-trefoil_FSCN-like"/>
    <property type="match status" value="1"/>
</dbReference>
<name>A0A1Y1I2U8_KLENI</name>